<evidence type="ECO:0000256" key="1">
    <source>
        <dbReference type="ARBA" id="ARBA00022491"/>
    </source>
</evidence>
<dbReference type="InterPro" id="IPR016181">
    <property type="entry name" value="Acyl_CoA_acyltransferase"/>
</dbReference>
<evidence type="ECO:0000313" key="7">
    <source>
        <dbReference type="EMBL" id="MDT8843987.1"/>
    </source>
</evidence>
<dbReference type="Proteomes" id="UP001246473">
    <property type="component" value="Unassembled WGS sequence"/>
</dbReference>
<keyword evidence="2" id="KW-1277">Toxin-antitoxin system</keyword>
<accession>A0AAP5V1H9</accession>
<evidence type="ECO:0000256" key="3">
    <source>
        <dbReference type="ARBA" id="ARBA00022679"/>
    </source>
</evidence>
<sequence>MSGAPFQVVALAGGHDRLTFRSGVEPLDRYFHQQVSQDARRCVSSCFVALDGDRIAGYYTLASASVALSGLPAELGRKLPRYPSVPAVRMGRLAVDADYRGRGLGAALLADALARVIRAEIAAWALVVDAKDEGAAAFYRHHGFVAFADMPLTLFLPIASARAAFGAA</sequence>
<dbReference type="InterPro" id="IPR000182">
    <property type="entry name" value="GNAT_dom"/>
</dbReference>
<dbReference type="Pfam" id="PF00583">
    <property type="entry name" value="Acetyltransf_1"/>
    <property type="match status" value="1"/>
</dbReference>
<evidence type="ECO:0000256" key="5">
    <source>
        <dbReference type="ARBA" id="ARBA00049880"/>
    </source>
</evidence>
<proteinExistence type="predicted"/>
<name>A0AAP5V1H9_9BURK</name>
<evidence type="ECO:0000256" key="4">
    <source>
        <dbReference type="ARBA" id="ARBA00023315"/>
    </source>
</evidence>
<feature type="domain" description="N-acetyltransferase" evidence="6">
    <location>
        <begin position="4"/>
        <end position="159"/>
    </location>
</feature>
<keyword evidence="3" id="KW-0808">Transferase</keyword>
<dbReference type="Gene3D" id="3.40.630.30">
    <property type="match status" value="1"/>
</dbReference>
<dbReference type="GO" id="GO:0016747">
    <property type="term" value="F:acyltransferase activity, transferring groups other than amino-acyl groups"/>
    <property type="evidence" value="ECO:0007669"/>
    <property type="project" value="InterPro"/>
</dbReference>
<keyword evidence="4" id="KW-0012">Acyltransferase</keyword>
<evidence type="ECO:0000256" key="2">
    <source>
        <dbReference type="ARBA" id="ARBA00022649"/>
    </source>
</evidence>
<comment type="catalytic activity">
    <reaction evidence="5">
        <text>glycyl-tRNA(Gly) + acetyl-CoA = N-acetylglycyl-tRNA(Gly) + CoA + H(+)</text>
        <dbReference type="Rhea" id="RHEA:81867"/>
        <dbReference type="Rhea" id="RHEA-COMP:9683"/>
        <dbReference type="Rhea" id="RHEA-COMP:19766"/>
        <dbReference type="ChEBI" id="CHEBI:15378"/>
        <dbReference type="ChEBI" id="CHEBI:57287"/>
        <dbReference type="ChEBI" id="CHEBI:57288"/>
        <dbReference type="ChEBI" id="CHEBI:78522"/>
        <dbReference type="ChEBI" id="CHEBI:232036"/>
    </reaction>
</comment>
<dbReference type="PANTHER" id="PTHR36449">
    <property type="entry name" value="ACETYLTRANSFERASE-RELATED"/>
    <property type="match status" value="1"/>
</dbReference>
<comment type="caution">
    <text evidence="7">The sequence shown here is derived from an EMBL/GenBank/DDBJ whole genome shotgun (WGS) entry which is preliminary data.</text>
</comment>
<gene>
    <name evidence="7" type="ORF">ParKJ_42135</name>
</gene>
<dbReference type="RefSeq" id="WP_315697801.1">
    <property type="nucleotide sequence ID" value="NZ_JANSLM010000037.1"/>
</dbReference>
<organism evidence="7 8">
    <name type="scientific">Paraburkholderia fungorum</name>
    <dbReference type="NCBI Taxonomy" id="134537"/>
    <lineage>
        <taxon>Bacteria</taxon>
        <taxon>Pseudomonadati</taxon>
        <taxon>Pseudomonadota</taxon>
        <taxon>Betaproteobacteria</taxon>
        <taxon>Burkholderiales</taxon>
        <taxon>Burkholderiaceae</taxon>
        <taxon>Paraburkholderia</taxon>
    </lineage>
</organism>
<dbReference type="PANTHER" id="PTHR36449:SF1">
    <property type="entry name" value="ACETYLTRANSFERASE"/>
    <property type="match status" value="1"/>
</dbReference>
<evidence type="ECO:0000313" key="8">
    <source>
        <dbReference type="Proteomes" id="UP001246473"/>
    </source>
</evidence>
<keyword evidence="1" id="KW-0678">Repressor</keyword>
<evidence type="ECO:0000259" key="6">
    <source>
        <dbReference type="PROSITE" id="PS51186"/>
    </source>
</evidence>
<reference evidence="7" key="1">
    <citation type="submission" date="2022-08" db="EMBL/GenBank/DDBJ databases">
        <authorList>
            <person name="Kim S.-J."/>
        </authorList>
    </citation>
    <scope>NUCLEOTIDE SEQUENCE</scope>
    <source>
        <strain evidence="7">KJ</strain>
    </source>
</reference>
<dbReference type="EMBL" id="JANSLM010000037">
    <property type="protein sequence ID" value="MDT8843987.1"/>
    <property type="molecule type" value="Genomic_DNA"/>
</dbReference>
<protein>
    <submittedName>
        <fullName evidence="7">GNAT family N-acetyltransferase</fullName>
    </submittedName>
</protein>
<dbReference type="SUPFAM" id="SSF55729">
    <property type="entry name" value="Acyl-CoA N-acyltransferases (Nat)"/>
    <property type="match status" value="1"/>
</dbReference>
<dbReference type="AlphaFoldDB" id="A0AAP5V1H9"/>
<dbReference type="PROSITE" id="PS51186">
    <property type="entry name" value="GNAT"/>
    <property type="match status" value="1"/>
</dbReference>